<dbReference type="InterPro" id="IPR013388">
    <property type="entry name" value="T3SS_OrgA/MxiK"/>
</dbReference>
<dbReference type="Proteomes" id="UP000063229">
    <property type="component" value="Chromosome"/>
</dbReference>
<dbReference type="STRING" id="46677.AWM79_23020"/>
<dbReference type="AlphaFoldDB" id="A0A0X1T787"/>
<name>A0A0X1T787_PSEAA</name>
<dbReference type="Pfam" id="PF09482">
    <property type="entry name" value="OrgA_MxiK"/>
    <property type="match status" value="1"/>
</dbReference>
<dbReference type="EMBL" id="CP014135">
    <property type="protein sequence ID" value="AMB87990.1"/>
    <property type="molecule type" value="Genomic_DNA"/>
</dbReference>
<accession>A0A0X1T787</accession>
<sequence length="186" mass="20884">MNALDERLRQILWQPLDYLHSRRLSLPAGFNDGPGRQVLNRILLEGLTLPTSCPALSPLATVWVHEWWRLPHIARLIGAQRLWPELARGARMGLLSASVRDFARCAIAPRLILELLSDSPVLQQVDSVGLAQLLAFERALPTALRERLLLQFCEAVVDGQARVPVPAPDPTLFFLAVQHARRHPHD</sequence>
<dbReference type="KEGG" id="pagb:AWM79_23020"/>
<evidence type="ECO:0000313" key="1">
    <source>
        <dbReference type="EMBL" id="AMB87990.1"/>
    </source>
</evidence>
<keyword evidence="2" id="KW-1185">Reference proteome</keyword>
<proteinExistence type="predicted"/>
<reference evidence="1 2" key="1">
    <citation type="submission" date="2016-01" db="EMBL/GenBank/DDBJ databases">
        <authorList>
            <person name="McClelland M."/>
            <person name="Jain A."/>
            <person name="Saraogi P."/>
            <person name="Mendelson R."/>
            <person name="Westerman R."/>
            <person name="SanMiguel P."/>
            <person name="Csonka L."/>
        </authorList>
    </citation>
    <scope>NUCLEOTIDE SEQUENCE [LARGE SCALE GENOMIC DNA]</scope>
    <source>
        <strain evidence="1 2">NCPPB 2472</strain>
    </source>
</reference>
<protein>
    <submittedName>
        <fullName evidence="1">Protein OrgA</fullName>
    </submittedName>
</protein>
<evidence type="ECO:0000313" key="2">
    <source>
        <dbReference type="Proteomes" id="UP000063229"/>
    </source>
</evidence>
<organism evidence="1 2">
    <name type="scientific">Pseudomonas agarici</name>
    <dbReference type="NCBI Taxonomy" id="46677"/>
    <lineage>
        <taxon>Bacteria</taxon>
        <taxon>Pseudomonadati</taxon>
        <taxon>Pseudomonadota</taxon>
        <taxon>Gammaproteobacteria</taxon>
        <taxon>Pseudomonadales</taxon>
        <taxon>Pseudomonadaceae</taxon>
        <taxon>Pseudomonas</taxon>
    </lineage>
</organism>
<gene>
    <name evidence="1" type="ORF">AWM79_23020</name>
</gene>
<dbReference type="RefSeq" id="WP_060783847.1">
    <property type="nucleotide sequence ID" value="NZ_CP014135.1"/>
</dbReference>